<sequence length="349" mass="37760">MSNWGTVITGTPTSTGRFGVGGTDLGIPYLRTHDGSSGYVFGDTFAGDTVGSGNWRSPVLLIQEAFDPTGDTAISFTSGIGGNPATQLLTYTHDADNGHGSEVTRIPNDAIEIDGRTWLTYTAVRDWTAVDDRYGALYAALAYSDDHGRTWTDHAVVWPNDGSDGYGGWSPLMMQSFAGIGNNDDDGHLYIAAKEWGRAHNQNGPILMRVPATSAAILDKARYQHWGYDGSWRWGSPTPTPLFDGMGPIGELSVQNIGGTCCMSYFDVNGYCISTRTAPAIDRVWTGPTQQIHGQAPWWKPGFTAFPQLYGGYIHPASASPTSLTLTVSQWNTARGRPYQVMQFDGINP</sequence>
<comment type="caution">
    <text evidence="2">The sequence shown here is derived from an EMBL/GenBank/DDBJ whole genome shotgun (WGS) entry which is preliminary data.</text>
</comment>
<evidence type="ECO:0000313" key="3">
    <source>
        <dbReference type="Proteomes" id="UP001152755"/>
    </source>
</evidence>
<dbReference type="AlphaFoldDB" id="A0A9X4RC05"/>
<dbReference type="Proteomes" id="UP001152755">
    <property type="component" value="Unassembled WGS sequence"/>
</dbReference>
<evidence type="ECO:0000313" key="2">
    <source>
        <dbReference type="EMBL" id="MDG3013310.1"/>
    </source>
</evidence>
<dbReference type="EMBL" id="JANRHA010000001">
    <property type="protein sequence ID" value="MDG3013310.1"/>
    <property type="molecule type" value="Genomic_DNA"/>
</dbReference>
<evidence type="ECO:0000259" key="1">
    <source>
        <dbReference type="Pfam" id="PF13810"/>
    </source>
</evidence>
<name>A0A9X4RC05_9ACTN</name>
<organism evidence="2 3">
    <name type="scientific">Speluncibacter jeojiensis</name>
    <dbReference type="NCBI Taxonomy" id="2710754"/>
    <lineage>
        <taxon>Bacteria</taxon>
        <taxon>Bacillati</taxon>
        <taxon>Actinomycetota</taxon>
        <taxon>Actinomycetes</taxon>
        <taxon>Mycobacteriales</taxon>
        <taxon>Speluncibacteraceae</taxon>
        <taxon>Speluncibacter</taxon>
    </lineage>
</organism>
<protein>
    <submittedName>
        <fullName evidence="2">DUF4185 domain-containing protein</fullName>
    </submittedName>
</protein>
<accession>A0A9X4RC05</accession>
<feature type="domain" description="DUF4185" evidence="1">
    <location>
        <begin position="13"/>
        <end position="344"/>
    </location>
</feature>
<proteinExistence type="predicted"/>
<dbReference type="InterPro" id="IPR025442">
    <property type="entry name" value="DUF4185"/>
</dbReference>
<dbReference type="Pfam" id="PF13810">
    <property type="entry name" value="DUF4185"/>
    <property type="match status" value="1"/>
</dbReference>
<dbReference type="RefSeq" id="WP_277834265.1">
    <property type="nucleotide sequence ID" value="NZ_JAAIVF010000006.1"/>
</dbReference>
<gene>
    <name evidence="2" type="ORF">NVS88_01915</name>
</gene>
<keyword evidence="3" id="KW-1185">Reference proteome</keyword>
<reference evidence="2" key="1">
    <citation type="submission" date="2022-08" db="EMBL/GenBank/DDBJ databases">
        <title>Genome analysis of Corynebacteriales strain.</title>
        <authorList>
            <person name="Lee S.D."/>
        </authorList>
    </citation>
    <scope>NUCLEOTIDE SEQUENCE</scope>
    <source>
        <strain evidence="2">D3-21</strain>
    </source>
</reference>